<protein>
    <submittedName>
        <fullName evidence="3">Uncharacterized protein</fullName>
    </submittedName>
</protein>
<feature type="coiled-coil region" evidence="1">
    <location>
        <begin position="196"/>
        <end position="223"/>
    </location>
</feature>
<evidence type="ECO:0000256" key="2">
    <source>
        <dbReference type="SAM" id="Phobius"/>
    </source>
</evidence>
<sequence>MEEDETKWLRDEEPQKQQSSYFPEIPKRKNFWLKVVLSLVLLLGISLGLLLYTKIFDPSWNPFRLKPQEAMLKMIEKMKEIKTFHLKGDFGLSVKNKSEFGFIGNVWLDTDNTEENNLKSALGLDLSFNMEGIEISLAGESKTIGETSYLKITTIPAFPLYEQMFSMVGIDLSKLKDQWIKLDKDSFENLIGEEFTLDMEEELKKAEKERKEVVAKIKQLLVNKDLYFIKEELRSEKINGIPVYHYAVILNPDELKKIIPELMGSDYFEARLNAKNSMVQLNLDSLRLEAEMFYDDSDYSYKGFSCDYSLAQYFCKSIADEIGKEPVIFSDVEKYCAFTPLPVENYYHCVDSSGISITTNVFPGKTGYCDGKTFVCPAKSTSITSEELKKIGEAEFRKELNGFFMKVGELSFQIWIGKKDNLPYKFTFEKSVDINKFNSKENGEITVKINAEFSEYGKPIKIEIPENAMGLDEIFKEEIDKMEKQESFYRDYQRKSDMNRLQSIMENHFVSNHSKYFQSKSMPTEIEEITIYKEIGQGPCSSYKWISNFENSQKYCAWACLESGKFYIVSQSGTRFEANYQPAAFNQCEKSSSPAASELMPSESISEGKGGFFSQEASIGKIIQRLFKK</sequence>
<accession>A0A2G9YVR3</accession>
<evidence type="ECO:0000313" key="4">
    <source>
        <dbReference type="Proteomes" id="UP000230273"/>
    </source>
</evidence>
<keyword evidence="1" id="KW-0175">Coiled coil</keyword>
<evidence type="ECO:0000256" key="1">
    <source>
        <dbReference type="SAM" id="Coils"/>
    </source>
</evidence>
<comment type="caution">
    <text evidence="3">The sequence shown here is derived from an EMBL/GenBank/DDBJ whole genome shotgun (WGS) entry which is preliminary data.</text>
</comment>
<dbReference type="Proteomes" id="UP000230273">
    <property type="component" value="Unassembled WGS sequence"/>
</dbReference>
<feature type="transmembrane region" description="Helical" evidence="2">
    <location>
        <begin position="31"/>
        <end position="52"/>
    </location>
</feature>
<dbReference type="EMBL" id="PCRP01000066">
    <property type="protein sequence ID" value="PIP23307.1"/>
    <property type="molecule type" value="Genomic_DNA"/>
</dbReference>
<keyword evidence="2" id="KW-0472">Membrane</keyword>
<organism evidence="3 4">
    <name type="scientific">Candidatus Nealsonbacteria bacterium CG23_combo_of_CG06-09_8_20_14_all_38_19</name>
    <dbReference type="NCBI Taxonomy" id="1974721"/>
    <lineage>
        <taxon>Bacteria</taxon>
        <taxon>Candidatus Nealsoniibacteriota</taxon>
    </lineage>
</organism>
<evidence type="ECO:0000313" key="3">
    <source>
        <dbReference type="EMBL" id="PIP23307.1"/>
    </source>
</evidence>
<dbReference type="AlphaFoldDB" id="A0A2G9YVR3"/>
<keyword evidence="2" id="KW-0812">Transmembrane</keyword>
<proteinExistence type="predicted"/>
<keyword evidence="2" id="KW-1133">Transmembrane helix</keyword>
<reference evidence="3 4" key="1">
    <citation type="submission" date="2017-09" db="EMBL/GenBank/DDBJ databases">
        <title>Depth-based differentiation of microbial function through sediment-hosted aquifers and enrichment of novel symbionts in the deep terrestrial subsurface.</title>
        <authorList>
            <person name="Probst A.J."/>
            <person name="Ladd B."/>
            <person name="Jarett J.K."/>
            <person name="Geller-Mcgrath D.E."/>
            <person name="Sieber C.M."/>
            <person name="Emerson J.B."/>
            <person name="Anantharaman K."/>
            <person name="Thomas B.C."/>
            <person name="Malmstrom R."/>
            <person name="Stieglmeier M."/>
            <person name="Klingl A."/>
            <person name="Woyke T."/>
            <person name="Ryan C.M."/>
            <person name="Banfield J.F."/>
        </authorList>
    </citation>
    <scope>NUCLEOTIDE SEQUENCE [LARGE SCALE GENOMIC DNA]</scope>
    <source>
        <strain evidence="3">CG23_combo_of_CG06-09_8_20_14_all_38_19</strain>
    </source>
</reference>
<gene>
    <name evidence="3" type="ORF">COX36_04100</name>
</gene>
<name>A0A2G9YVR3_9BACT</name>